<evidence type="ECO:0000313" key="7">
    <source>
        <dbReference type="Proteomes" id="UP000298458"/>
    </source>
</evidence>
<name>A0A4R9GIH2_9LEPT</name>
<gene>
    <name evidence="6" type="ORF">EHO60_05435</name>
</gene>
<protein>
    <submittedName>
        <fullName evidence="6">Sigma-54-dependent Fis family transcriptional regulator</fullName>
    </submittedName>
</protein>
<dbReference type="Pfam" id="PF02954">
    <property type="entry name" value="HTH_8"/>
    <property type="match status" value="1"/>
</dbReference>
<dbReference type="Pfam" id="PF14532">
    <property type="entry name" value="Sigma54_activ_2"/>
    <property type="match status" value="1"/>
</dbReference>
<evidence type="ECO:0000256" key="2">
    <source>
        <dbReference type="ARBA" id="ARBA00022840"/>
    </source>
</evidence>
<keyword evidence="1" id="KW-0547">Nucleotide-binding</keyword>
<dbReference type="InterPro" id="IPR027417">
    <property type="entry name" value="P-loop_NTPase"/>
</dbReference>
<dbReference type="InterPro" id="IPR058031">
    <property type="entry name" value="AAA_lid_NorR"/>
</dbReference>
<sequence length="298" mass="34104">MEDFEFVALSPLTKKLLDRIRQTSASELPVLVLGDVGTGKSFIGRIFHDLSREKFPGFQFVDFGLAESDAESNEIFSSMEGKEGFLIVVENFSKLAPNSQVQLLQKIRSEKGKNRYILAESPLLGEKVRQGILQESLFIEIQTLQVQLPSLRERKEDIPSFVRKFLDEIGKRYNRKTIKVSEKLGHFLLEYDYPGNLHQLKNLLEGMVSMHNSKTLDTKHLPPELFSTRYTQGNGLEVRTGIPLKDYEREIIRKNLILVNGNREKAARILGISERTIYRKITEFELFDSNDGKTLPPS</sequence>
<dbReference type="PANTHER" id="PTHR32071">
    <property type="entry name" value="TRANSCRIPTIONAL REGULATORY PROTEIN"/>
    <property type="match status" value="1"/>
</dbReference>
<reference evidence="6" key="1">
    <citation type="journal article" date="2019" name="PLoS Negl. Trop. Dis.">
        <title>Revisiting the worldwide diversity of Leptospira species in the environment.</title>
        <authorList>
            <person name="Vincent A.T."/>
            <person name="Schiettekatte O."/>
            <person name="Bourhy P."/>
            <person name="Veyrier F.J."/>
            <person name="Picardeau M."/>
        </authorList>
    </citation>
    <scope>NUCLEOTIDE SEQUENCE [LARGE SCALE GENOMIC DNA]</scope>
    <source>
        <strain evidence="6">SSW15</strain>
    </source>
</reference>
<dbReference type="Gene3D" id="1.10.8.60">
    <property type="match status" value="1"/>
</dbReference>
<dbReference type="InterPro" id="IPR009057">
    <property type="entry name" value="Homeodomain-like_sf"/>
</dbReference>
<dbReference type="PRINTS" id="PR01590">
    <property type="entry name" value="HTHFIS"/>
</dbReference>
<dbReference type="GO" id="GO:0006355">
    <property type="term" value="P:regulation of DNA-templated transcription"/>
    <property type="evidence" value="ECO:0007669"/>
    <property type="project" value="InterPro"/>
</dbReference>
<dbReference type="GO" id="GO:0005524">
    <property type="term" value="F:ATP binding"/>
    <property type="evidence" value="ECO:0007669"/>
    <property type="project" value="UniProtKB-KW"/>
</dbReference>
<dbReference type="PROSITE" id="PS50045">
    <property type="entry name" value="SIGMA54_INTERACT_4"/>
    <property type="match status" value="1"/>
</dbReference>
<dbReference type="EMBL" id="RQET01000004">
    <property type="protein sequence ID" value="TGK12558.1"/>
    <property type="molecule type" value="Genomic_DNA"/>
</dbReference>
<keyword evidence="7" id="KW-1185">Reference proteome</keyword>
<evidence type="ECO:0000256" key="1">
    <source>
        <dbReference type="ARBA" id="ARBA00022741"/>
    </source>
</evidence>
<dbReference type="Gene3D" id="1.10.10.60">
    <property type="entry name" value="Homeodomain-like"/>
    <property type="match status" value="1"/>
</dbReference>
<keyword evidence="4" id="KW-0804">Transcription</keyword>
<organism evidence="6 7">
    <name type="scientific">Leptospira fletcheri</name>
    <dbReference type="NCBI Taxonomy" id="2484981"/>
    <lineage>
        <taxon>Bacteria</taxon>
        <taxon>Pseudomonadati</taxon>
        <taxon>Spirochaetota</taxon>
        <taxon>Spirochaetia</taxon>
        <taxon>Leptospirales</taxon>
        <taxon>Leptospiraceae</taxon>
        <taxon>Leptospira</taxon>
    </lineage>
</organism>
<dbReference type="AlphaFoldDB" id="A0A4R9GIH2"/>
<dbReference type="OrthoDB" id="9771372at2"/>
<evidence type="ECO:0000313" key="6">
    <source>
        <dbReference type="EMBL" id="TGK12558.1"/>
    </source>
</evidence>
<dbReference type="Pfam" id="PF25601">
    <property type="entry name" value="AAA_lid_14"/>
    <property type="match status" value="1"/>
</dbReference>
<evidence type="ECO:0000259" key="5">
    <source>
        <dbReference type="PROSITE" id="PS50045"/>
    </source>
</evidence>
<keyword evidence="3" id="KW-0805">Transcription regulation</keyword>
<evidence type="ECO:0000256" key="3">
    <source>
        <dbReference type="ARBA" id="ARBA00023015"/>
    </source>
</evidence>
<dbReference type="GO" id="GO:0043565">
    <property type="term" value="F:sequence-specific DNA binding"/>
    <property type="evidence" value="ECO:0007669"/>
    <property type="project" value="InterPro"/>
</dbReference>
<proteinExistence type="predicted"/>
<dbReference type="Gene3D" id="3.40.50.300">
    <property type="entry name" value="P-loop containing nucleotide triphosphate hydrolases"/>
    <property type="match status" value="1"/>
</dbReference>
<dbReference type="InterPro" id="IPR002197">
    <property type="entry name" value="HTH_Fis"/>
</dbReference>
<dbReference type="SUPFAM" id="SSF46689">
    <property type="entry name" value="Homeodomain-like"/>
    <property type="match status" value="1"/>
</dbReference>
<dbReference type="InterPro" id="IPR002078">
    <property type="entry name" value="Sigma_54_int"/>
</dbReference>
<accession>A0A4R9GIH2</accession>
<comment type="caution">
    <text evidence="6">The sequence shown here is derived from an EMBL/GenBank/DDBJ whole genome shotgun (WGS) entry which is preliminary data.</text>
</comment>
<dbReference type="SUPFAM" id="SSF52540">
    <property type="entry name" value="P-loop containing nucleoside triphosphate hydrolases"/>
    <property type="match status" value="1"/>
</dbReference>
<keyword evidence="2" id="KW-0067">ATP-binding</keyword>
<dbReference type="Proteomes" id="UP000298458">
    <property type="component" value="Unassembled WGS sequence"/>
</dbReference>
<evidence type="ECO:0000256" key="4">
    <source>
        <dbReference type="ARBA" id="ARBA00023163"/>
    </source>
</evidence>
<feature type="domain" description="Sigma-54 factor interaction" evidence="5">
    <location>
        <begin position="6"/>
        <end position="209"/>
    </location>
</feature>